<feature type="transmembrane region" description="Helical" evidence="7">
    <location>
        <begin position="12"/>
        <end position="37"/>
    </location>
</feature>
<protein>
    <recommendedName>
        <fullName evidence="8">Bacterial sugar transferase domain-containing protein</fullName>
    </recommendedName>
</protein>
<evidence type="ECO:0000256" key="2">
    <source>
        <dbReference type="ARBA" id="ARBA00006464"/>
    </source>
</evidence>
<evidence type="ECO:0000313" key="9">
    <source>
        <dbReference type="EMBL" id="GHC61387.1"/>
    </source>
</evidence>
<evidence type="ECO:0000256" key="4">
    <source>
        <dbReference type="ARBA" id="ARBA00022692"/>
    </source>
</evidence>
<accession>A0A918WN36</accession>
<dbReference type="Proteomes" id="UP000644507">
    <property type="component" value="Unassembled WGS sequence"/>
</dbReference>
<comment type="subcellular location">
    <subcellularLocation>
        <location evidence="1">Membrane</location>
        <topology evidence="1">Multi-pass membrane protein</topology>
    </subcellularLocation>
</comment>
<dbReference type="GO" id="GO:0016780">
    <property type="term" value="F:phosphotransferase activity, for other substituted phosphate groups"/>
    <property type="evidence" value="ECO:0007669"/>
    <property type="project" value="TreeGrafter"/>
</dbReference>
<proteinExistence type="inferred from homology"/>
<keyword evidence="4 7" id="KW-0812">Transmembrane</keyword>
<dbReference type="Pfam" id="PF02397">
    <property type="entry name" value="Bac_transf"/>
    <property type="match status" value="1"/>
</dbReference>
<evidence type="ECO:0000259" key="8">
    <source>
        <dbReference type="Pfam" id="PF02397"/>
    </source>
</evidence>
<evidence type="ECO:0000313" key="10">
    <source>
        <dbReference type="Proteomes" id="UP000644507"/>
    </source>
</evidence>
<dbReference type="InterPro" id="IPR017475">
    <property type="entry name" value="EPS_sugar_tfrase"/>
</dbReference>
<feature type="transmembrane region" description="Helical" evidence="7">
    <location>
        <begin position="274"/>
        <end position="293"/>
    </location>
</feature>
<reference evidence="9" key="1">
    <citation type="journal article" date="2014" name="Int. J. Syst. Evol. Microbiol.">
        <title>Complete genome sequence of Corynebacterium casei LMG S-19264T (=DSM 44701T), isolated from a smear-ripened cheese.</title>
        <authorList>
            <consortium name="US DOE Joint Genome Institute (JGI-PGF)"/>
            <person name="Walter F."/>
            <person name="Albersmeier A."/>
            <person name="Kalinowski J."/>
            <person name="Ruckert C."/>
        </authorList>
    </citation>
    <scope>NUCLEOTIDE SEQUENCE</scope>
    <source>
        <strain evidence="9">KCTC 12988</strain>
    </source>
</reference>
<dbReference type="AlphaFoldDB" id="A0A918WN36"/>
<gene>
    <name evidence="9" type="ORF">GCM10007100_30880</name>
</gene>
<feature type="transmembrane region" description="Helical" evidence="7">
    <location>
        <begin position="78"/>
        <end position="99"/>
    </location>
</feature>
<name>A0A918WN36_9BACT</name>
<sequence>MVSNRESNLYQAHIIGQAIIIVALYLLVLALVLGVAYEQNIPTSSYLKYLGVIFGAFLFEAVGRPGHLRFAMSQSRRVAWRVTVRQASVMSIALLVFLVFSRDVRISRGFLAIYTITALVAVFLTNRFVFRKMIDYLTKRSASWSLRTVVLGPEEWSESVIAKMTRSNCAFSVDNVIHIGRYATVEEIREKLDGLPIDLLVASAYHLRPEVSAYLISRGERRGYRTWLPLELSRCKDRKFVVERVGDIQMLTPPPTPLENTFNVFAKSIFDKTVALFVVLFVLPPMIVFVWVLQRIYSPGPLFFVQERVGAYNQTFKIFKFRSMKVLNDDEARQATSDDDRFYPGASLLRKTSIDEFPQFLNVLMGQMSVVGPRPHMLKHEDDFQEHFERYGVRRSVKPGVTGLAQVKGFRGEINDSKDIRNRARHDILYIQSWSFFLDIRIILGTLLSVVKPHSTAY</sequence>
<keyword evidence="3" id="KW-0808">Transferase</keyword>
<feature type="domain" description="Bacterial sugar transferase" evidence="8">
    <location>
        <begin position="267"/>
        <end position="451"/>
    </location>
</feature>
<comment type="caution">
    <text evidence="9">The sequence shown here is derived from an EMBL/GenBank/DDBJ whole genome shotgun (WGS) entry which is preliminary data.</text>
</comment>
<evidence type="ECO:0000256" key="5">
    <source>
        <dbReference type="ARBA" id="ARBA00022989"/>
    </source>
</evidence>
<dbReference type="PANTHER" id="PTHR30576">
    <property type="entry name" value="COLANIC BIOSYNTHESIS UDP-GLUCOSE LIPID CARRIER TRANSFERASE"/>
    <property type="match status" value="1"/>
</dbReference>
<evidence type="ECO:0000256" key="3">
    <source>
        <dbReference type="ARBA" id="ARBA00022679"/>
    </source>
</evidence>
<organism evidence="9 10">
    <name type="scientific">Roseibacillus persicicus</name>
    <dbReference type="NCBI Taxonomy" id="454148"/>
    <lineage>
        <taxon>Bacteria</taxon>
        <taxon>Pseudomonadati</taxon>
        <taxon>Verrucomicrobiota</taxon>
        <taxon>Verrucomicrobiia</taxon>
        <taxon>Verrucomicrobiales</taxon>
        <taxon>Verrucomicrobiaceae</taxon>
        <taxon>Roseibacillus</taxon>
    </lineage>
</organism>
<feature type="transmembrane region" description="Helical" evidence="7">
    <location>
        <begin position="111"/>
        <end position="130"/>
    </location>
</feature>
<evidence type="ECO:0000256" key="1">
    <source>
        <dbReference type="ARBA" id="ARBA00004141"/>
    </source>
</evidence>
<dbReference type="InterPro" id="IPR003362">
    <property type="entry name" value="Bact_transf"/>
</dbReference>
<evidence type="ECO:0000256" key="7">
    <source>
        <dbReference type="SAM" id="Phobius"/>
    </source>
</evidence>
<dbReference type="PANTHER" id="PTHR30576:SF0">
    <property type="entry name" value="UNDECAPRENYL-PHOSPHATE N-ACETYLGALACTOSAMINYL 1-PHOSPHATE TRANSFERASE-RELATED"/>
    <property type="match status" value="1"/>
</dbReference>
<comment type="similarity">
    <text evidence="2">Belongs to the bacterial sugar transferase family.</text>
</comment>
<keyword evidence="5 7" id="KW-1133">Transmembrane helix</keyword>
<dbReference type="GO" id="GO:0016020">
    <property type="term" value="C:membrane"/>
    <property type="evidence" value="ECO:0007669"/>
    <property type="project" value="UniProtKB-SubCell"/>
</dbReference>
<feature type="transmembrane region" description="Helical" evidence="7">
    <location>
        <begin position="49"/>
        <end position="66"/>
    </location>
</feature>
<reference evidence="9" key="2">
    <citation type="submission" date="2020-09" db="EMBL/GenBank/DDBJ databases">
        <authorList>
            <person name="Sun Q."/>
            <person name="Kim S."/>
        </authorList>
    </citation>
    <scope>NUCLEOTIDE SEQUENCE</scope>
    <source>
        <strain evidence="9">KCTC 12988</strain>
    </source>
</reference>
<dbReference type="NCBIfam" id="TIGR03025">
    <property type="entry name" value="EPS_sugtrans"/>
    <property type="match status" value="1"/>
</dbReference>
<keyword evidence="10" id="KW-1185">Reference proteome</keyword>
<dbReference type="RefSeq" id="WP_189571824.1">
    <property type="nucleotide sequence ID" value="NZ_BMXI01000014.1"/>
</dbReference>
<dbReference type="EMBL" id="BMXI01000014">
    <property type="protein sequence ID" value="GHC61387.1"/>
    <property type="molecule type" value="Genomic_DNA"/>
</dbReference>
<evidence type="ECO:0000256" key="6">
    <source>
        <dbReference type="ARBA" id="ARBA00023136"/>
    </source>
</evidence>
<keyword evidence="6 7" id="KW-0472">Membrane</keyword>